<dbReference type="EMBL" id="CAKLBY020000067">
    <property type="protein sequence ID" value="CAK7923180.1"/>
    <property type="molecule type" value="Genomic_DNA"/>
</dbReference>
<dbReference type="InterPro" id="IPR036322">
    <property type="entry name" value="WD40_repeat_dom_sf"/>
</dbReference>
<keyword evidence="1" id="KW-0479">Metal-binding</keyword>
<comment type="caution">
    <text evidence="3">The sequence shown here is derived from an EMBL/GenBank/DDBJ whole genome shotgun (WGS) entry which is preliminary data.</text>
</comment>
<dbReference type="InterPro" id="IPR013083">
    <property type="entry name" value="Znf_RING/FYVE/PHD"/>
</dbReference>
<name>A0AAV1TLT1_9STRA</name>
<gene>
    <name evidence="3" type="ORF">PM001_LOCUS8330</name>
</gene>
<keyword evidence="1" id="KW-0863">Zinc-finger</keyword>
<evidence type="ECO:0000313" key="3">
    <source>
        <dbReference type="EMBL" id="CAK7923180.1"/>
    </source>
</evidence>
<dbReference type="InterPro" id="IPR001841">
    <property type="entry name" value="Znf_RING"/>
</dbReference>
<dbReference type="Gene3D" id="2.130.10.10">
    <property type="entry name" value="YVTN repeat-like/Quinoprotein amine dehydrogenase"/>
    <property type="match status" value="1"/>
</dbReference>
<proteinExistence type="predicted"/>
<dbReference type="InterPro" id="IPR015943">
    <property type="entry name" value="WD40/YVTN_repeat-like_dom_sf"/>
</dbReference>
<evidence type="ECO:0000256" key="1">
    <source>
        <dbReference type="PROSITE-ProRule" id="PRU00175"/>
    </source>
</evidence>
<dbReference type="SUPFAM" id="SSF57850">
    <property type="entry name" value="RING/U-box"/>
    <property type="match status" value="1"/>
</dbReference>
<organism evidence="3 4">
    <name type="scientific">Peronospora matthiolae</name>
    <dbReference type="NCBI Taxonomy" id="2874970"/>
    <lineage>
        <taxon>Eukaryota</taxon>
        <taxon>Sar</taxon>
        <taxon>Stramenopiles</taxon>
        <taxon>Oomycota</taxon>
        <taxon>Peronosporomycetes</taxon>
        <taxon>Peronosporales</taxon>
        <taxon>Peronosporaceae</taxon>
        <taxon>Peronospora</taxon>
    </lineage>
</organism>
<dbReference type="SMART" id="SM00184">
    <property type="entry name" value="RING"/>
    <property type="match status" value="1"/>
</dbReference>
<reference evidence="3" key="1">
    <citation type="submission" date="2024-01" db="EMBL/GenBank/DDBJ databases">
        <authorList>
            <person name="Webb A."/>
        </authorList>
    </citation>
    <scope>NUCLEOTIDE SEQUENCE</scope>
    <source>
        <strain evidence="3">Pm1</strain>
    </source>
</reference>
<evidence type="ECO:0000313" key="4">
    <source>
        <dbReference type="Proteomes" id="UP001162060"/>
    </source>
</evidence>
<dbReference type="Gene3D" id="3.30.40.10">
    <property type="entry name" value="Zinc/RING finger domain, C3HC4 (zinc finger)"/>
    <property type="match status" value="1"/>
</dbReference>
<dbReference type="Proteomes" id="UP001162060">
    <property type="component" value="Unassembled WGS sequence"/>
</dbReference>
<feature type="domain" description="RING-type" evidence="2">
    <location>
        <begin position="1531"/>
        <end position="1572"/>
    </location>
</feature>
<dbReference type="PANTHER" id="PTHR23287">
    <property type="entry name" value="RUBY-EYE2-LIKE PROTEIN"/>
    <property type="match status" value="1"/>
</dbReference>
<sequence>MSASAGDAAAPALRSRPLLHYKDLGLSTQNRKVLFTCVHASENFLACGSNTGSVYLYATSVLSRNEHDSRVSLAKYHLVKMITPPSNDRVPVACLSICPQQKRLVVGTKRGVVYALQLAEYHKIGEKIEFSHDFHKGFPITCFLWDKRGARLFSACNAGLVCQTVLRAGMSALFGSTDTELLLKEETGIVQLDLARSGSSQILMVSSQLRVLLLNLSSEHESAVQIGTKARQGAYGACFFTSLNVESIDPTKKREIKVFSSRPGRRVWVADPQSGTVSSTLKFSLTKSPTLFLQSPKCAIEEEIQPRDLSINKLGRFQFLQGPSYAPQDVRDATTLLVSWNAGSRVLFFLDPLGVEIVEWHLDLGIIHDLTIVNETTLAVLHGDAPKVSLIQSCSADQFLQIYGSDDVKKAVELAVEFNFNDAAVVTSLHTQWLAHLDNVSTRPVEYDELTKSLKALVDQTKALEEKYRMAVQGGLSATNDLELEPLQVIYKQRPQQVVAVVTAASSDLCSGQEEPRDAEVTLTTGSALHKPIEYFDVLAPATPSYSKSVCTPDGSFLEARLMNIPVLPPTSSVLEDDFRESYMEEIMEEVKRSEQMRSEEGARNMSLLPTIRDGSTAAVKAFSTYIPGTSMLTHLMDGSRIPVSFGRSDASGLFSAFPEFDNDELTIDPDPRLLQARYTHGYNLDADANEYSVLRIAMSTIGEADESNVDTEVLLEAISMDIWDSDLKYTSNLPIGEQLDLPQNTEDGKHMNGRILAGRDAHANRCADDAKRGRDVSPRAEGSDLLENLHVQMPILAAPSNNDCTPIDKSSQLLEHRSLASTDEVCAAQRAIQKYFGAPSSCEVKIRCIVGGRMAVSSELEPTVRRDISELTSELHAASATAEKTKHLTRRLWPASGITRVCACLTSVYLLQGDMAHVQTTIKAWLSCFDPTAQHAEADDCMEDKNVRPNKVVTTGFARGEALVDGDGLPLTRGDWNLVRALVSIYFAVWAAGSKLHLHPVSPKAQAGGKVCRLYESEMGITLVLEPRYNWDNEVEDSLTNSATADEAEAFVTKYGVYINPELAAEVCNLRRFTGALTTVLDGVVSSADMADIYNEIVGWISEKEIDKAVSALKKHDSLCLLLDLLDILLKKCPQETIDICVCKYPVLYPWNVERALFGTELDWEAIVGGLDGTREMLLPNAVAQTSTYLRYLVRLLEKRGDEAGKDAQVVRRCLDLCFASNAVLGDLFDHNERHGRLEWIAAVVRQPDRYVYDHAECWDMFTKYNALLPLLELTMLSLQGGCDVTMFDRGVTELRALVALMAECKDLLAFEKLVGRVAGLPHNSEQCLCDVLNQIQGYVSNENRHEPLCSAAVHALLNSVNLDVGMRLLGRFPSLFSTIPLQTYCTIVETHVLTERQKHEVVRMLEIVDSNVWASYKEDVSATSSVSFAPQLAAILQLEMDALVPALNQEQYEMWESNCKQCDNGRASHRLREVDDVGINNTRLLRTFGNDQNSEKSRTASGTVPMACRSFEYRNSDWGDEVQLHDSTCAACELPVVIVQDDNRSLDVVLLPCGHAFHDDCLDDKSCPTCLEANLETLNWC</sequence>
<dbReference type="PROSITE" id="PS50089">
    <property type="entry name" value="ZF_RING_2"/>
    <property type="match status" value="1"/>
</dbReference>
<dbReference type="GO" id="GO:0008270">
    <property type="term" value="F:zinc ion binding"/>
    <property type="evidence" value="ECO:0007669"/>
    <property type="project" value="UniProtKB-KW"/>
</dbReference>
<dbReference type="SUPFAM" id="SSF50978">
    <property type="entry name" value="WD40 repeat-like"/>
    <property type="match status" value="1"/>
</dbReference>
<dbReference type="PANTHER" id="PTHR23287:SF16">
    <property type="entry name" value="TECTONIN BETA-PROPELLER REPEAT-CONTAINING PROTEIN 2"/>
    <property type="match status" value="1"/>
</dbReference>
<protein>
    <recommendedName>
        <fullName evidence="2">RING-type domain-containing protein</fullName>
    </recommendedName>
</protein>
<evidence type="ECO:0000259" key="2">
    <source>
        <dbReference type="PROSITE" id="PS50089"/>
    </source>
</evidence>
<accession>A0AAV1TLT1</accession>
<keyword evidence="1" id="KW-0862">Zinc</keyword>